<gene>
    <name evidence="2" type="ORF">G5S32_21300</name>
</gene>
<dbReference type="Proteomes" id="UP000503003">
    <property type="component" value="Chromosome 2"/>
</dbReference>
<dbReference type="Gene3D" id="3.40.630.30">
    <property type="match status" value="1"/>
</dbReference>
<feature type="domain" description="N-acetyltransferase" evidence="1">
    <location>
        <begin position="3"/>
        <end position="148"/>
    </location>
</feature>
<accession>A0A6G7CR55</accession>
<dbReference type="SUPFAM" id="SSF55729">
    <property type="entry name" value="Acyl-CoA N-acyltransferases (Nat)"/>
    <property type="match status" value="1"/>
</dbReference>
<dbReference type="InterPro" id="IPR000182">
    <property type="entry name" value="GNAT_dom"/>
</dbReference>
<dbReference type="PROSITE" id="PS51186">
    <property type="entry name" value="GNAT"/>
    <property type="match status" value="1"/>
</dbReference>
<organism evidence="2 3">
    <name type="scientific">Vibrio ziniensis</name>
    <dbReference type="NCBI Taxonomy" id="2711221"/>
    <lineage>
        <taxon>Bacteria</taxon>
        <taxon>Pseudomonadati</taxon>
        <taxon>Pseudomonadota</taxon>
        <taxon>Gammaproteobacteria</taxon>
        <taxon>Vibrionales</taxon>
        <taxon>Vibrionaceae</taxon>
        <taxon>Vibrio</taxon>
    </lineage>
</organism>
<evidence type="ECO:0000313" key="3">
    <source>
        <dbReference type="Proteomes" id="UP000503003"/>
    </source>
</evidence>
<sequence length="148" mass="16504">MSFEHKRVDPTHADFVALVTELNASLVSVTNDSGESSFSAEEFDIQSDGCVVVYAEQIPVACGVFRRQIEGVCEIKRMYSKRSGAGSYLLSTLEAYATVKGYRKAVLSTRRVNVKAVEFYQRNSYVESEPYGKYVGVDRSICMSKTLQ</sequence>
<dbReference type="Pfam" id="PF00583">
    <property type="entry name" value="Acetyltransf_1"/>
    <property type="match status" value="1"/>
</dbReference>
<dbReference type="EMBL" id="CP049332">
    <property type="protein sequence ID" value="QIH44478.1"/>
    <property type="molecule type" value="Genomic_DNA"/>
</dbReference>
<evidence type="ECO:0000313" key="2">
    <source>
        <dbReference type="EMBL" id="QIH44478.1"/>
    </source>
</evidence>
<reference evidence="2 3" key="1">
    <citation type="submission" date="2020-02" db="EMBL/GenBank/DDBJ databases">
        <title>A complete genome of a marine bacterium Vibrio sp. ZWAL4003 isolated from the mangrove sediment with the ability to degrade polysaccharides.</title>
        <authorList>
            <person name="Wu J."/>
            <person name="Qu W."/>
            <person name="Zeng R."/>
        </authorList>
    </citation>
    <scope>NUCLEOTIDE SEQUENCE [LARGE SCALE GENOMIC DNA]</scope>
    <source>
        <strain evidence="2 3">ZWAL4003</strain>
    </source>
</reference>
<dbReference type="KEGG" id="vzi:G5S32_21300"/>
<proteinExistence type="predicted"/>
<protein>
    <submittedName>
        <fullName evidence="2">GNAT family N-acetyltransferase</fullName>
    </submittedName>
</protein>
<dbReference type="InterPro" id="IPR016181">
    <property type="entry name" value="Acyl_CoA_acyltransferase"/>
</dbReference>
<keyword evidence="2" id="KW-0808">Transferase</keyword>
<evidence type="ECO:0000259" key="1">
    <source>
        <dbReference type="PROSITE" id="PS51186"/>
    </source>
</evidence>
<keyword evidence="3" id="KW-1185">Reference proteome</keyword>
<dbReference type="AlphaFoldDB" id="A0A6G7CR55"/>
<name>A0A6G7CR55_9VIBR</name>
<dbReference type="RefSeq" id="WP_165314130.1">
    <property type="nucleotide sequence ID" value="NZ_CP049332.1"/>
</dbReference>
<dbReference type="GO" id="GO:0016747">
    <property type="term" value="F:acyltransferase activity, transferring groups other than amino-acyl groups"/>
    <property type="evidence" value="ECO:0007669"/>
    <property type="project" value="InterPro"/>
</dbReference>